<protein>
    <recommendedName>
        <fullName evidence="3">Glutathione S-transferase</fullName>
    </recommendedName>
</protein>
<dbReference type="SUPFAM" id="SSF56399">
    <property type="entry name" value="ADP-ribosylation"/>
    <property type="match status" value="1"/>
</dbReference>
<proteinExistence type="predicted"/>
<sequence>MHLLHIAHRADWQDSLRDGTYSTSTRGHSLDEVGFVHASYPEQVDDVAGFVYRDDPEPLCVLVLEESLIHQDGVRVELEDGGDGELYPHIYGPIDRSWVVDVRPARFDAAGRFVY</sequence>
<gene>
    <name evidence="1" type="ORF">AFE02nite_13760</name>
</gene>
<dbReference type="EMBL" id="BJYK01000002">
    <property type="protein sequence ID" value="GEN79642.1"/>
    <property type="molecule type" value="Genomic_DNA"/>
</dbReference>
<dbReference type="Proteomes" id="UP000321484">
    <property type="component" value="Unassembled WGS sequence"/>
</dbReference>
<dbReference type="Pfam" id="PF06108">
    <property type="entry name" value="DUF952"/>
    <property type="match status" value="1"/>
</dbReference>
<dbReference type="RefSeq" id="WP_034247345.1">
    <property type="nucleotide sequence ID" value="NZ_BJYK01000002.1"/>
</dbReference>
<organism evidence="1 2">
    <name type="scientific">Actinotalea fermentans</name>
    <dbReference type="NCBI Taxonomy" id="43671"/>
    <lineage>
        <taxon>Bacteria</taxon>
        <taxon>Bacillati</taxon>
        <taxon>Actinomycetota</taxon>
        <taxon>Actinomycetes</taxon>
        <taxon>Micrococcales</taxon>
        <taxon>Cellulomonadaceae</taxon>
        <taxon>Actinotalea</taxon>
    </lineage>
</organism>
<accession>A0A511YWS3</accession>
<dbReference type="InterPro" id="IPR009297">
    <property type="entry name" value="DUF952"/>
</dbReference>
<comment type="caution">
    <text evidence="1">The sequence shown here is derived from an EMBL/GenBank/DDBJ whole genome shotgun (WGS) entry which is preliminary data.</text>
</comment>
<evidence type="ECO:0008006" key="3">
    <source>
        <dbReference type="Google" id="ProtNLM"/>
    </source>
</evidence>
<keyword evidence="2" id="KW-1185">Reference proteome</keyword>
<dbReference type="AlphaFoldDB" id="A0A511YWS3"/>
<evidence type="ECO:0000313" key="2">
    <source>
        <dbReference type="Proteomes" id="UP000321484"/>
    </source>
</evidence>
<evidence type="ECO:0000313" key="1">
    <source>
        <dbReference type="EMBL" id="GEN79642.1"/>
    </source>
</evidence>
<dbReference type="Gene3D" id="3.20.170.20">
    <property type="entry name" value="Protein of unknown function DUF952"/>
    <property type="match status" value="1"/>
</dbReference>
<dbReference type="OrthoDB" id="5638018at2"/>
<name>A0A511YWS3_9CELL</name>
<reference evidence="1 2" key="1">
    <citation type="submission" date="2019-07" db="EMBL/GenBank/DDBJ databases">
        <title>Whole genome shotgun sequence of Actinotalea fermentans NBRC 105374.</title>
        <authorList>
            <person name="Hosoyama A."/>
            <person name="Uohara A."/>
            <person name="Ohji S."/>
            <person name="Ichikawa N."/>
        </authorList>
    </citation>
    <scope>NUCLEOTIDE SEQUENCE [LARGE SCALE GENOMIC DNA]</scope>
    <source>
        <strain evidence="1 2">NBRC 105374</strain>
    </source>
</reference>